<reference evidence="4 13" key="4">
    <citation type="submission" date="2019-10" db="EMBL/GenBank/DDBJ databases">
        <title>Roseburia spp. ameliorate alcoholic fatty liver via restoration of gut barrier function.</title>
        <authorList>
            <person name="Seo B."/>
            <person name="Ko G."/>
        </authorList>
    </citation>
    <scope>NUCLEOTIDE SEQUENCE [LARGE SCALE GENOMIC DNA]</scope>
    <source>
        <strain evidence="4 13">SNUG30017</strain>
    </source>
</reference>
<dbReference type="InterPro" id="IPR037522">
    <property type="entry name" value="HD_GYP_dom"/>
</dbReference>
<dbReference type="EMBL" id="QSHO01000003">
    <property type="protein sequence ID" value="RHC19158.1"/>
    <property type="molecule type" value="Genomic_DNA"/>
</dbReference>
<evidence type="ECO:0000313" key="12">
    <source>
        <dbReference type="Proteomes" id="UP000478483"/>
    </source>
</evidence>
<dbReference type="PANTHER" id="PTHR43155:SF2">
    <property type="entry name" value="CYCLIC DI-GMP PHOSPHODIESTERASE PA4108"/>
    <property type="match status" value="1"/>
</dbReference>
<dbReference type="PANTHER" id="PTHR43155">
    <property type="entry name" value="CYCLIC DI-GMP PHOSPHODIESTERASE PA4108-RELATED"/>
    <property type="match status" value="1"/>
</dbReference>
<dbReference type="RefSeq" id="WP_055194478.1">
    <property type="nucleotide sequence ID" value="NZ_CABIYH010000014.1"/>
</dbReference>
<evidence type="ECO:0000313" key="5">
    <source>
        <dbReference type="EMBL" id="RHA69206.1"/>
    </source>
</evidence>
<feature type="domain" description="HD-GYP" evidence="1">
    <location>
        <begin position="407"/>
        <end position="607"/>
    </location>
</feature>
<dbReference type="EMBL" id="WNAJ01000005">
    <property type="protein sequence ID" value="MTR84713.1"/>
    <property type="molecule type" value="Genomic_DNA"/>
</dbReference>
<evidence type="ECO:0000313" key="10">
    <source>
        <dbReference type="Proteomes" id="UP000283586"/>
    </source>
</evidence>
<evidence type="ECO:0000313" key="4">
    <source>
        <dbReference type="EMBL" id="MVQ44814.1"/>
    </source>
</evidence>
<dbReference type="GO" id="GO:0071111">
    <property type="term" value="F:cyclic-guanylate-specific phosphodiesterase activity"/>
    <property type="evidence" value="ECO:0007669"/>
    <property type="project" value="UniProtKB-EC"/>
</dbReference>
<dbReference type="EMBL" id="QRQN01000003">
    <property type="protein sequence ID" value="RHN11140.1"/>
    <property type="molecule type" value="Genomic_DNA"/>
</dbReference>
<dbReference type="EMBL" id="WGGT01000003">
    <property type="protein sequence ID" value="MVQ44814.1"/>
    <property type="molecule type" value="Genomic_DNA"/>
</dbReference>
<evidence type="ECO:0000313" key="3">
    <source>
        <dbReference type="EMBL" id="MTR84713.1"/>
    </source>
</evidence>
<dbReference type="EMBL" id="QSFP01000003">
    <property type="protein sequence ID" value="RHA69206.1"/>
    <property type="molecule type" value="Genomic_DNA"/>
</dbReference>
<evidence type="ECO:0000259" key="1">
    <source>
        <dbReference type="PROSITE" id="PS51832"/>
    </source>
</evidence>
<dbReference type="Proteomes" id="UP000478483">
    <property type="component" value="Unassembled WGS sequence"/>
</dbReference>
<sequence length="625" mass="73080">MTDSDIKLFFDVYFNNFITSISWDEQIHAPAAKEEWIRCLKNCGRSRYQLCIEDDLLFHSFFTHLKEDKSTLSNSQYDLVLSYCRKLYYSQYNEPSLQLRFAKELISHYEANKDVESLIFLYTCAAYSALQLSRTGDHKMGLRSSDYYKKVVALRDKIDTFQVPESRDYIFVAYDNLIRVEPFLHNLPIEEAYQFFLELIELRKQEKFCRYDTVNPRIPKIVNKTINNFLSCENDLLLFDIEFPDSLRLHLSELTLQHYTQVLKHKGSIYDCPPALVFQYYRLMAEEEALSWDEAYSVVDDYYTRKKEMIPDETELDYLSFYVDLPILLMHFLSHTTLSEAEKDRRNLTYRSMVIHFLSTRHYRLHTYSQYDGMRMACFHPIVLDTFHHPVEKTNFILDLIVSSHLATLTHSVMVSYLAEALLKYIFDDKPELLICPALGSTVSEIQKNRTHIIDFAVQGSMLHDIGKNGIVPIINTQHRRLTDYEFDLIRMHPETGAKDLASVPDFACYADIAHGHHRTYDGTGGYPDDFDILHSPCRPVIDLVHICDCLDAATDYLSRNYHNAKDFDTVLSELADGRGTQYNPNIIDLILDHPDLQKELASLIGPNRENIYYDVYRTFANKQK</sequence>
<dbReference type="EC" id="3.1.4.52" evidence="2"/>
<evidence type="ECO:0000313" key="7">
    <source>
        <dbReference type="EMBL" id="RHN11140.1"/>
    </source>
</evidence>
<dbReference type="Proteomes" id="UP000479531">
    <property type="component" value="Unassembled WGS sequence"/>
</dbReference>
<dbReference type="Proteomes" id="UP000283586">
    <property type="component" value="Unassembled WGS sequence"/>
</dbReference>
<reference evidence="9 10" key="2">
    <citation type="submission" date="2018-08" db="EMBL/GenBank/DDBJ databases">
        <title>A genome reference for cultivated species of the human gut microbiota.</title>
        <authorList>
            <person name="Zou Y."/>
            <person name="Xue W."/>
            <person name="Luo G."/>
        </authorList>
    </citation>
    <scope>NUCLEOTIDE SEQUENCE [LARGE SCALE GENOMIC DNA]</scope>
    <source>
        <strain evidence="7 10">AF31-21AC</strain>
        <strain evidence="6 9">AM37-1AC</strain>
        <strain evidence="5 11">AM43-11</strain>
    </source>
</reference>
<dbReference type="PROSITE" id="PS51832">
    <property type="entry name" value="HD_GYP"/>
    <property type="match status" value="1"/>
</dbReference>
<evidence type="ECO:0000313" key="11">
    <source>
        <dbReference type="Proteomes" id="UP000284465"/>
    </source>
</evidence>
<reference evidence="2 8" key="1">
    <citation type="submission" date="2015-09" db="EMBL/GenBank/DDBJ databases">
        <authorList>
            <consortium name="Pathogen Informatics"/>
        </authorList>
    </citation>
    <scope>NUCLEOTIDE SEQUENCE [LARGE SCALE GENOMIC DNA]</scope>
    <source>
        <strain evidence="2 8">2789STDY5834960</strain>
    </source>
</reference>
<dbReference type="AlphaFoldDB" id="A0A173UDC3"/>
<name>A0A173UDC3_9FIRM</name>
<gene>
    <name evidence="2" type="primary">rpfG_5</name>
    <name evidence="6" type="ORF">DW856_04490</name>
    <name evidence="5" type="ORF">DW927_04175</name>
    <name evidence="7" type="ORF">DWZ31_03550</name>
    <name evidence="2" type="ORF">ERS852572_02054</name>
    <name evidence="4" type="ORF">GCK47_03565</name>
    <name evidence="3" type="ORF">GMD50_06480</name>
</gene>
<dbReference type="Proteomes" id="UP000095350">
    <property type="component" value="Unassembled WGS sequence"/>
</dbReference>
<dbReference type="SUPFAM" id="SSF109604">
    <property type="entry name" value="HD-domain/PDEase-like"/>
    <property type="match status" value="1"/>
</dbReference>
<evidence type="ECO:0000313" key="6">
    <source>
        <dbReference type="EMBL" id="RHC19158.1"/>
    </source>
</evidence>
<dbReference type="OrthoDB" id="1656042at2"/>
<dbReference type="PaxDb" id="166486-ERS852572_02054"/>
<evidence type="ECO:0000313" key="8">
    <source>
        <dbReference type="Proteomes" id="UP000095350"/>
    </source>
</evidence>
<accession>A0A173UDC3</accession>
<evidence type="ECO:0000313" key="9">
    <source>
        <dbReference type="Proteomes" id="UP000283513"/>
    </source>
</evidence>
<dbReference type="EMBL" id="CYXZ01000014">
    <property type="protein sequence ID" value="CUN13063.1"/>
    <property type="molecule type" value="Genomic_DNA"/>
</dbReference>
<dbReference type="Proteomes" id="UP000283513">
    <property type="component" value="Unassembled WGS sequence"/>
</dbReference>
<evidence type="ECO:0000313" key="13">
    <source>
        <dbReference type="Proteomes" id="UP000479531"/>
    </source>
</evidence>
<organism evidence="2 8">
    <name type="scientific">Roseburia intestinalis</name>
    <dbReference type="NCBI Taxonomy" id="166486"/>
    <lineage>
        <taxon>Bacteria</taxon>
        <taxon>Bacillati</taxon>
        <taxon>Bacillota</taxon>
        <taxon>Clostridia</taxon>
        <taxon>Lachnospirales</taxon>
        <taxon>Lachnospiraceae</taxon>
        <taxon>Roseburia</taxon>
    </lineage>
</organism>
<dbReference type="Proteomes" id="UP000284465">
    <property type="component" value="Unassembled WGS sequence"/>
</dbReference>
<proteinExistence type="predicted"/>
<reference evidence="3 12" key="3">
    <citation type="journal article" date="2019" name="Nat. Med.">
        <title>A library of human gut bacterial isolates paired with longitudinal multiomics data enables mechanistic microbiome research.</title>
        <authorList>
            <person name="Poyet M."/>
            <person name="Groussin M."/>
            <person name="Gibbons S.M."/>
            <person name="Avila-Pacheco J."/>
            <person name="Jiang X."/>
            <person name="Kearney S.M."/>
            <person name="Perrotta A.R."/>
            <person name="Berdy B."/>
            <person name="Zhao S."/>
            <person name="Lieberman T.D."/>
            <person name="Swanson P.K."/>
            <person name="Smith M."/>
            <person name="Roesemann S."/>
            <person name="Alexander J.E."/>
            <person name="Rich S.A."/>
            <person name="Livny J."/>
            <person name="Vlamakis H."/>
            <person name="Clish C."/>
            <person name="Bullock K."/>
            <person name="Deik A."/>
            <person name="Scott J."/>
            <person name="Pierce K.A."/>
            <person name="Xavier R.J."/>
            <person name="Alm E.J."/>
        </authorList>
    </citation>
    <scope>NUCLEOTIDE SEQUENCE [LARGE SCALE GENOMIC DNA]</scope>
    <source>
        <strain evidence="3 12">BIOML-A1</strain>
    </source>
</reference>
<dbReference type="STRING" id="166486.ERS852572_02054"/>
<dbReference type="Pfam" id="PF13487">
    <property type="entry name" value="HD_5"/>
    <property type="match status" value="1"/>
</dbReference>
<dbReference type="Gene3D" id="1.10.3210.10">
    <property type="entry name" value="Hypothetical protein af1432"/>
    <property type="match status" value="1"/>
</dbReference>
<evidence type="ECO:0000313" key="2">
    <source>
        <dbReference type="EMBL" id="CUN13063.1"/>
    </source>
</evidence>
<dbReference type="InterPro" id="IPR003607">
    <property type="entry name" value="HD/PDEase_dom"/>
</dbReference>
<protein>
    <submittedName>
        <fullName evidence="2">Cyclic di-GMP phosphodiesterase response regulator RpfG</fullName>
        <ecNumber evidence="2">3.1.4.52</ecNumber>
    </submittedName>
</protein>
<dbReference type="CDD" id="cd00077">
    <property type="entry name" value="HDc"/>
    <property type="match status" value="1"/>
</dbReference>
<keyword evidence="2" id="KW-0378">Hydrolase</keyword>